<dbReference type="EMBL" id="JAHKNI010000010">
    <property type="protein sequence ID" value="MBU3065296.1"/>
    <property type="molecule type" value="Genomic_DNA"/>
</dbReference>
<protein>
    <recommendedName>
        <fullName evidence="3">PE domain-containing protein</fullName>
    </recommendedName>
</protein>
<name>A0ABS6B6C9_9NOCA</name>
<dbReference type="Proteomes" id="UP000733379">
    <property type="component" value="Unassembled WGS sequence"/>
</dbReference>
<evidence type="ECO:0000313" key="1">
    <source>
        <dbReference type="EMBL" id="MBU3065296.1"/>
    </source>
</evidence>
<evidence type="ECO:0000313" key="2">
    <source>
        <dbReference type="Proteomes" id="UP000733379"/>
    </source>
</evidence>
<evidence type="ECO:0008006" key="3">
    <source>
        <dbReference type="Google" id="ProtNLM"/>
    </source>
</evidence>
<accession>A0ABS6B6C9</accession>
<reference evidence="1 2" key="1">
    <citation type="submission" date="2021-06" db="EMBL/GenBank/DDBJ databases">
        <title>Actinomycetes sequencing.</title>
        <authorList>
            <person name="Shan Q."/>
        </authorList>
    </citation>
    <scope>NUCLEOTIDE SEQUENCE [LARGE SCALE GENOMIC DNA]</scope>
    <source>
        <strain evidence="1 2">NEAU-G5</strain>
    </source>
</reference>
<proteinExistence type="predicted"/>
<organism evidence="1 2">
    <name type="scientific">Nocardia albiluteola</name>
    <dbReference type="NCBI Taxonomy" id="2842303"/>
    <lineage>
        <taxon>Bacteria</taxon>
        <taxon>Bacillati</taxon>
        <taxon>Actinomycetota</taxon>
        <taxon>Actinomycetes</taxon>
        <taxon>Mycobacteriales</taxon>
        <taxon>Nocardiaceae</taxon>
        <taxon>Nocardia</taxon>
    </lineage>
</organism>
<keyword evidence="2" id="KW-1185">Reference proteome</keyword>
<dbReference type="RefSeq" id="WP_215921320.1">
    <property type="nucleotide sequence ID" value="NZ_JAHKNI010000010.1"/>
</dbReference>
<dbReference type="Gene3D" id="1.10.287.1060">
    <property type="entry name" value="ESAT-6-like"/>
    <property type="match status" value="1"/>
</dbReference>
<sequence length="109" mass="11150">MVTDRIEVDPGLLRDAGNRLLQVYQQVSQVNATLPNVLSVAGTPWGDDSYGSTFYTGDGKNPGYQSGSAGLLQGLNTLTAAVQDYADGMVAAAAALQGQDTISAAGLSA</sequence>
<comment type="caution">
    <text evidence="1">The sequence shown here is derived from an EMBL/GenBank/DDBJ whole genome shotgun (WGS) entry which is preliminary data.</text>
</comment>
<gene>
    <name evidence="1" type="ORF">KO481_27685</name>
</gene>